<dbReference type="Pfam" id="PF12698">
    <property type="entry name" value="ABC2_membrane_3"/>
    <property type="match status" value="1"/>
</dbReference>
<sequence>MLSIIKLRILRLKDDVSVLILMTVMAFGLTAIFGISFNQYRPTVLIVDEDKSSYSENLIDELKRNNAFNFVNSDIDNAQVGIEEGKAAAALLINKGFNDNIENGKNVDLGIMKIKDDAMILALQEMLTSITMKMSVGIHISNITSELVYTEKPEINKEEIKLNAYKNIMESWKYKNPIKVTATIANTGTNSGYDNLMHSIIGFTMFFSMYTMVFSIGTILYDKQYKTWERMLVSPVSKSSIVGGSIVVSYLTGAVQMGILILGGKYLFSVDWGNSIAGVLMICAAFIFAVTSLGLMMSSFIKTQAQLGSIAPIVLTSTSMLGGCMWPLEIVNNKALLFLAELTPQKWAVQGVENIASKGMGIEAAVIPTIVLLTMGIIYFTIGVKRIS</sequence>
<evidence type="ECO:0000313" key="10">
    <source>
        <dbReference type="EMBL" id="MBP1926186.1"/>
    </source>
</evidence>
<keyword evidence="4" id="KW-1003">Cell membrane</keyword>
<dbReference type="Proteomes" id="UP001519342">
    <property type="component" value="Unassembled WGS sequence"/>
</dbReference>
<gene>
    <name evidence="10" type="ORF">J2Z76_002050</name>
</gene>
<feature type="transmembrane region" description="Helical" evidence="8">
    <location>
        <begin position="307"/>
        <end position="328"/>
    </location>
</feature>
<feature type="transmembrane region" description="Helical" evidence="8">
    <location>
        <begin position="200"/>
        <end position="221"/>
    </location>
</feature>
<evidence type="ECO:0000256" key="8">
    <source>
        <dbReference type="SAM" id="Phobius"/>
    </source>
</evidence>
<accession>A0ABS4GER6</accession>
<dbReference type="EMBL" id="JAGGKS010000005">
    <property type="protein sequence ID" value="MBP1926186.1"/>
    <property type="molecule type" value="Genomic_DNA"/>
</dbReference>
<evidence type="ECO:0000259" key="9">
    <source>
        <dbReference type="PROSITE" id="PS51012"/>
    </source>
</evidence>
<dbReference type="PANTHER" id="PTHR30294">
    <property type="entry name" value="MEMBRANE COMPONENT OF ABC TRANSPORTER YHHJ-RELATED"/>
    <property type="match status" value="1"/>
</dbReference>
<dbReference type="RefSeq" id="WP_209511913.1">
    <property type="nucleotide sequence ID" value="NZ_JAGGKS010000005.1"/>
</dbReference>
<feature type="transmembrane region" description="Helical" evidence="8">
    <location>
        <begin position="275"/>
        <end position="295"/>
    </location>
</feature>
<protein>
    <submittedName>
        <fullName evidence="10">ABC-2 type transport system permease protein</fullName>
    </submittedName>
</protein>
<feature type="transmembrane region" description="Helical" evidence="8">
    <location>
        <begin position="241"/>
        <end position="263"/>
    </location>
</feature>
<keyword evidence="5 8" id="KW-0812">Transmembrane</keyword>
<keyword evidence="6 8" id="KW-1133">Transmembrane helix</keyword>
<dbReference type="PANTHER" id="PTHR30294:SF45">
    <property type="entry name" value="LINEARMYCIN RESISTANCE PERMEASE PROTEIN LNRN"/>
    <property type="match status" value="1"/>
</dbReference>
<evidence type="ECO:0000256" key="6">
    <source>
        <dbReference type="ARBA" id="ARBA00022989"/>
    </source>
</evidence>
<evidence type="ECO:0000313" key="11">
    <source>
        <dbReference type="Proteomes" id="UP001519342"/>
    </source>
</evidence>
<dbReference type="InterPro" id="IPR051449">
    <property type="entry name" value="ABC-2_transporter_component"/>
</dbReference>
<evidence type="ECO:0000256" key="3">
    <source>
        <dbReference type="ARBA" id="ARBA00022448"/>
    </source>
</evidence>
<dbReference type="InterPro" id="IPR047817">
    <property type="entry name" value="ABC2_TM_bact-type"/>
</dbReference>
<comment type="caution">
    <text evidence="10">The sequence shown here is derived from an EMBL/GenBank/DDBJ whole genome shotgun (WGS) entry which is preliminary data.</text>
</comment>
<dbReference type="InterPro" id="IPR013525">
    <property type="entry name" value="ABC2_TM"/>
</dbReference>
<feature type="transmembrane region" description="Helical" evidence="8">
    <location>
        <begin position="16"/>
        <end position="37"/>
    </location>
</feature>
<evidence type="ECO:0000256" key="7">
    <source>
        <dbReference type="ARBA" id="ARBA00023136"/>
    </source>
</evidence>
<proteinExistence type="inferred from homology"/>
<comment type="subcellular location">
    <subcellularLocation>
        <location evidence="1">Cell membrane</location>
        <topology evidence="1">Multi-pass membrane protein</topology>
    </subcellularLocation>
</comment>
<feature type="transmembrane region" description="Helical" evidence="8">
    <location>
        <begin position="364"/>
        <end position="382"/>
    </location>
</feature>
<comment type="similarity">
    <text evidence="2">Belongs to the ABC-2 integral membrane protein family.</text>
</comment>
<dbReference type="Gene3D" id="3.40.1710.10">
    <property type="entry name" value="abc type-2 transporter like domain"/>
    <property type="match status" value="1"/>
</dbReference>
<keyword evidence="11" id="KW-1185">Reference proteome</keyword>
<evidence type="ECO:0000256" key="5">
    <source>
        <dbReference type="ARBA" id="ARBA00022692"/>
    </source>
</evidence>
<organism evidence="10 11">
    <name type="scientific">Sedimentibacter acidaminivorans</name>
    <dbReference type="NCBI Taxonomy" id="913099"/>
    <lineage>
        <taxon>Bacteria</taxon>
        <taxon>Bacillati</taxon>
        <taxon>Bacillota</taxon>
        <taxon>Tissierellia</taxon>
        <taxon>Sedimentibacter</taxon>
    </lineage>
</organism>
<evidence type="ECO:0000256" key="2">
    <source>
        <dbReference type="ARBA" id="ARBA00007783"/>
    </source>
</evidence>
<name>A0ABS4GER6_9FIRM</name>
<keyword evidence="7 8" id="KW-0472">Membrane</keyword>
<dbReference type="PROSITE" id="PS51012">
    <property type="entry name" value="ABC_TM2"/>
    <property type="match status" value="1"/>
</dbReference>
<reference evidence="10 11" key="1">
    <citation type="submission" date="2021-03" db="EMBL/GenBank/DDBJ databases">
        <title>Genomic Encyclopedia of Type Strains, Phase IV (KMG-IV): sequencing the most valuable type-strain genomes for metagenomic binning, comparative biology and taxonomic classification.</title>
        <authorList>
            <person name="Goeker M."/>
        </authorList>
    </citation>
    <scope>NUCLEOTIDE SEQUENCE [LARGE SCALE GENOMIC DNA]</scope>
    <source>
        <strain evidence="10 11">DSM 24004</strain>
    </source>
</reference>
<keyword evidence="3" id="KW-0813">Transport</keyword>
<evidence type="ECO:0000256" key="1">
    <source>
        <dbReference type="ARBA" id="ARBA00004651"/>
    </source>
</evidence>
<feature type="domain" description="ABC transmembrane type-2" evidence="9">
    <location>
        <begin position="162"/>
        <end position="387"/>
    </location>
</feature>
<evidence type="ECO:0000256" key="4">
    <source>
        <dbReference type="ARBA" id="ARBA00022475"/>
    </source>
</evidence>